<keyword evidence="2" id="KW-1185">Reference proteome</keyword>
<sequence>MSSSILRPTRTYVKVNYAANFESVVSKINEAIQQALPQSQKDQYDKVFVLSMNWSNDNMGVAPLSQELEYVLTSLYGFYVEHIPLDANPASGNVEFEFNKRVSMFLNNRASPEAFSCPSIAAMQLEAQVSVTLFGYCRGGERRNMNAPRIAWQGFRNMADAAPRDALYILGCCGAPSVALRANGNDYMCASALDSVASSVLSESFSRRFIELLKSTTISVAALHSKMWFEAGEPSTYLETNPVHFGASSTGLSIVLQPLKKEPKDLQKLKQESAASVGKVLVIVSLKAEPLYPTSQLF</sequence>
<gene>
    <name evidence="1" type="ORF">ABVK25_007636</name>
</gene>
<comment type="caution">
    <text evidence="1">The sequence shown here is derived from an EMBL/GenBank/DDBJ whole genome shotgun (WGS) entry which is preliminary data.</text>
</comment>
<proteinExistence type="predicted"/>
<name>A0ABR4B2W3_9LECA</name>
<protein>
    <submittedName>
        <fullName evidence="1">Uncharacterized protein</fullName>
    </submittedName>
</protein>
<evidence type="ECO:0000313" key="2">
    <source>
        <dbReference type="Proteomes" id="UP001590951"/>
    </source>
</evidence>
<evidence type="ECO:0000313" key="1">
    <source>
        <dbReference type="EMBL" id="KAL2052194.1"/>
    </source>
</evidence>
<reference evidence="1 2" key="1">
    <citation type="submission" date="2024-09" db="EMBL/GenBank/DDBJ databases">
        <title>Rethinking Asexuality: The Enigmatic Case of Functional Sexual Genes in Lepraria (Stereocaulaceae).</title>
        <authorList>
            <person name="Doellman M."/>
            <person name="Sun Y."/>
            <person name="Barcenas-Pena A."/>
            <person name="Lumbsch H.T."/>
            <person name="Grewe F."/>
        </authorList>
    </citation>
    <scope>NUCLEOTIDE SEQUENCE [LARGE SCALE GENOMIC DNA]</scope>
    <source>
        <strain evidence="1 2">Grewe 0041</strain>
    </source>
</reference>
<dbReference type="EMBL" id="JBHFEH010000029">
    <property type="protein sequence ID" value="KAL2052194.1"/>
    <property type="molecule type" value="Genomic_DNA"/>
</dbReference>
<accession>A0ABR4B2W3</accession>
<organism evidence="1 2">
    <name type="scientific">Lepraria finkii</name>
    <dbReference type="NCBI Taxonomy" id="1340010"/>
    <lineage>
        <taxon>Eukaryota</taxon>
        <taxon>Fungi</taxon>
        <taxon>Dikarya</taxon>
        <taxon>Ascomycota</taxon>
        <taxon>Pezizomycotina</taxon>
        <taxon>Lecanoromycetes</taxon>
        <taxon>OSLEUM clade</taxon>
        <taxon>Lecanoromycetidae</taxon>
        <taxon>Lecanorales</taxon>
        <taxon>Lecanorineae</taxon>
        <taxon>Stereocaulaceae</taxon>
        <taxon>Lepraria</taxon>
    </lineage>
</organism>
<dbReference type="Proteomes" id="UP001590951">
    <property type="component" value="Unassembled WGS sequence"/>
</dbReference>